<dbReference type="SMART" id="SM00356">
    <property type="entry name" value="ZnF_C3H1"/>
    <property type="match status" value="1"/>
</dbReference>
<evidence type="ECO:0000256" key="5">
    <source>
        <dbReference type="ARBA" id="ARBA00023125"/>
    </source>
</evidence>
<dbReference type="AlphaFoldDB" id="A0A8X8AHK0"/>
<evidence type="ECO:0000256" key="3">
    <source>
        <dbReference type="ARBA" id="ARBA00022833"/>
    </source>
</evidence>
<dbReference type="InterPro" id="IPR000571">
    <property type="entry name" value="Znf_CCCH"/>
</dbReference>
<feature type="compositionally biased region" description="Polar residues" evidence="7">
    <location>
        <begin position="19"/>
        <end position="37"/>
    </location>
</feature>
<sequence>MFSTPSSLLPLNRIARPCNNTNPFSQSSPRVTNNGSSLDIGKKTRLRILGLFSPFLSSDNIRSGSVLVPPFSRNGGRGGGDCSNSRVGFPGEYPLDDYLLFLDDPSSKNKGFMDQKVQLGGYLVANGDSHLHRRRFSESDVCFGAEDGYKPCLNFARGFCKNGESCKFVHGGENIVEVNGGGVLVGSPREMEEHYLQQQEEMTIMEAAQQHLQQRLAYYKYMNFSLQPQNKTEWCIQDY</sequence>
<name>A0A8X8AHK0_POPTO</name>
<keyword evidence="10" id="KW-1185">Reference proteome</keyword>
<dbReference type="PANTHER" id="PTHR24009">
    <property type="entry name" value="RNA-BINDING (RRM/RBD/RNP MOTIFS)"/>
    <property type="match status" value="1"/>
</dbReference>
<dbReference type="GO" id="GO:0008270">
    <property type="term" value="F:zinc ion binding"/>
    <property type="evidence" value="ECO:0007669"/>
    <property type="project" value="UniProtKB-KW"/>
</dbReference>
<keyword evidence="4" id="KW-0694">RNA-binding</keyword>
<dbReference type="PANTHER" id="PTHR24009:SF20">
    <property type="entry name" value="RNA-BINDING (RRM_RBD_RNP MOTIFS) FAMILY PROTEIN"/>
    <property type="match status" value="1"/>
</dbReference>
<proteinExistence type="predicted"/>
<evidence type="ECO:0000256" key="1">
    <source>
        <dbReference type="ARBA" id="ARBA00022723"/>
    </source>
</evidence>
<gene>
    <name evidence="9" type="ORF">POTOM_005688</name>
</gene>
<dbReference type="Proteomes" id="UP000886885">
    <property type="component" value="Chromosome 1D"/>
</dbReference>
<dbReference type="OrthoDB" id="1897736at2759"/>
<keyword evidence="2 6" id="KW-0863">Zinc-finger</keyword>
<evidence type="ECO:0000313" key="10">
    <source>
        <dbReference type="Proteomes" id="UP000886885"/>
    </source>
</evidence>
<dbReference type="Pfam" id="PF00642">
    <property type="entry name" value="zf-CCCH"/>
    <property type="match status" value="1"/>
</dbReference>
<dbReference type="EMBL" id="JAAWWB010000002">
    <property type="protein sequence ID" value="KAG6789583.1"/>
    <property type="molecule type" value="Genomic_DNA"/>
</dbReference>
<organism evidence="9 10">
    <name type="scientific">Populus tomentosa</name>
    <name type="common">Chinese white poplar</name>
    <dbReference type="NCBI Taxonomy" id="118781"/>
    <lineage>
        <taxon>Eukaryota</taxon>
        <taxon>Viridiplantae</taxon>
        <taxon>Streptophyta</taxon>
        <taxon>Embryophyta</taxon>
        <taxon>Tracheophyta</taxon>
        <taxon>Spermatophyta</taxon>
        <taxon>Magnoliopsida</taxon>
        <taxon>eudicotyledons</taxon>
        <taxon>Gunneridae</taxon>
        <taxon>Pentapetalae</taxon>
        <taxon>rosids</taxon>
        <taxon>fabids</taxon>
        <taxon>Malpighiales</taxon>
        <taxon>Salicaceae</taxon>
        <taxon>Saliceae</taxon>
        <taxon>Populus</taxon>
    </lineage>
</organism>
<feature type="domain" description="C3H1-type" evidence="8">
    <location>
        <begin position="146"/>
        <end position="173"/>
    </location>
</feature>
<protein>
    <recommendedName>
        <fullName evidence="8">C3H1-type domain-containing protein</fullName>
    </recommendedName>
</protein>
<comment type="caution">
    <text evidence="9">The sequence shown here is derived from an EMBL/GenBank/DDBJ whole genome shotgun (WGS) entry which is preliminary data.</text>
</comment>
<feature type="zinc finger region" description="C3H1-type" evidence="6">
    <location>
        <begin position="146"/>
        <end position="173"/>
    </location>
</feature>
<keyword evidence="3 6" id="KW-0862">Zinc</keyword>
<keyword evidence="1 6" id="KW-0479">Metal-binding</keyword>
<dbReference type="PROSITE" id="PS50103">
    <property type="entry name" value="ZF_C3H1"/>
    <property type="match status" value="1"/>
</dbReference>
<reference evidence="9" key="1">
    <citation type="journal article" date="2020" name="bioRxiv">
        <title>Hybrid origin of Populus tomentosa Carr. identified through genome sequencing and phylogenomic analysis.</title>
        <authorList>
            <person name="An X."/>
            <person name="Gao K."/>
            <person name="Chen Z."/>
            <person name="Li J."/>
            <person name="Yang X."/>
            <person name="Yang X."/>
            <person name="Zhou J."/>
            <person name="Guo T."/>
            <person name="Zhao T."/>
            <person name="Huang S."/>
            <person name="Miao D."/>
            <person name="Khan W.U."/>
            <person name="Rao P."/>
            <person name="Ye M."/>
            <person name="Lei B."/>
            <person name="Liao W."/>
            <person name="Wang J."/>
            <person name="Ji L."/>
            <person name="Li Y."/>
            <person name="Guo B."/>
            <person name="Mustafa N.S."/>
            <person name="Li S."/>
            <person name="Yun Q."/>
            <person name="Keller S.R."/>
            <person name="Mao J."/>
            <person name="Zhang R."/>
            <person name="Strauss S.H."/>
        </authorList>
    </citation>
    <scope>NUCLEOTIDE SEQUENCE</scope>
    <source>
        <strain evidence="9">GM15</strain>
        <tissue evidence="9">Leaf</tissue>
    </source>
</reference>
<feature type="region of interest" description="Disordered" evidence="7">
    <location>
        <begin position="19"/>
        <end position="38"/>
    </location>
</feature>
<evidence type="ECO:0000256" key="4">
    <source>
        <dbReference type="ARBA" id="ARBA00022884"/>
    </source>
</evidence>
<evidence type="ECO:0000313" key="9">
    <source>
        <dbReference type="EMBL" id="KAG6789583.1"/>
    </source>
</evidence>
<evidence type="ECO:0000259" key="8">
    <source>
        <dbReference type="PROSITE" id="PS50103"/>
    </source>
</evidence>
<evidence type="ECO:0000256" key="6">
    <source>
        <dbReference type="PROSITE-ProRule" id="PRU00723"/>
    </source>
</evidence>
<keyword evidence="5" id="KW-0238">DNA-binding</keyword>
<dbReference type="GO" id="GO:0003677">
    <property type="term" value="F:DNA binding"/>
    <property type="evidence" value="ECO:0007669"/>
    <property type="project" value="UniProtKB-KW"/>
</dbReference>
<evidence type="ECO:0000256" key="7">
    <source>
        <dbReference type="SAM" id="MobiDB-lite"/>
    </source>
</evidence>
<evidence type="ECO:0000256" key="2">
    <source>
        <dbReference type="ARBA" id="ARBA00022771"/>
    </source>
</evidence>
<accession>A0A8X8AHK0</accession>
<dbReference type="GO" id="GO:0003723">
    <property type="term" value="F:RNA binding"/>
    <property type="evidence" value="ECO:0007669"/>
    <property type="project" value="UniProtKB-KW"/>
</dbReference>